<evidence type="ECO:0000313" key="5">
    <source>
        <dbReference type="EMBL" id="KAG7386896.1"/>
    </source>
</evidence>
<feature type="compositionally biased region" description="Low complexity" evidence="1">
    <location>
        <begin position="132"/>
        <end position="161"/>
    </location>
</feature>
<dbReference type="InterPro" id="IPR055313">
    <property type="entry name" value="Temptin-like"/>
</dbReference>
<feature type="chain" id="PRO_5035915123" description="Temptin Cys/Cys disulfide domain-containing protein" evidence="3">
    <location>
        <begin position="26"/>
        <end position="185"/>
    </location>
</feature>
<evidence type="ECO:0000256" key="2">
    <source>
        <dbReference type="SAM" id="Phobius"/>
    </source>
</evidence>
<dbReference type="PANTHER" id="PTHR34737:SF2">
    <property type="entry name" value="EF-HAND DOMAIN-CONTAINING PROTEIN"/>
    <property type="match status" value="1"/>
</dbReference>
<reference evidence="5" key="1">
    <citation type="submission" date="2021-02" db="EMBL/GenBank/DDBJ databases">
        <authorList>
            <person name="Palmer J.M."/>
        </authorList>
    </citation>
    <scope>NUCLEOTIDE SEQUENCE</scope>
    <source>
        <strain evidence="5">SCRP734</strain>
    </source>
</reference>
<dbReference type="PANTHER" id="PTHR34737">
    <property type="entry name" value="EF-HAND DOMAIN-CONTAINING PROTEIN"/>
    <property type="match status" value="1"/>
</dbReference>
<dbReference type="Pfam" id="PF24784">
    <property type="entry name" value="Temptin_C"/>
    <property type="match status" value="1"/>
</dbReference>
<evidence type="ECO:0000256" key="3">
    <source>
        <dbReference type="SAM" id="SignalP"/>
    </source>
</evidence>
<evidence type="ECO:0000259" key="4">
    <source>
        <dbReference type="Pfam" id="PF24784"/>
    </source>
</evidence>
<accession>A0A8T1W0Z9</accession>
<gene>
    <name evidence="5" type="ORF">PHYPSEUDO_015101</name>
</gene>
<proteinExistence type="predicted"/>
<keyword evidence="2" id="KW-0472">Membrane</keyword>
<organism evidence="5 6">
    <name type="scientific">Phytophthora pseudosyringae</name>
    <dbReference type="NCBI Taxonomy" id="221518"/>
    <lineage>
        <taxon>Eukaryota</taxon>
        <taxon>Sar</taxon>
        <taxon>Stramenopiles</taxon>
        <taxon>Oomycota</taxon>
        <taxon>Peronosporomycetes</taxon>
        <taxon>Peronosporales</taxon>
        <taxon>Peronosporaceae</taxon>
        <taxon>Phytophthora</taxon>
    </lineage>
</organism>
<feature type="domain" description="Temptin Cys/Cys disulfide" evidence="4">
    <location>
        <begin position="25"/>
        <end position="116"/>
    </location>
</feature>
<dbReference type="AlphaFoldDB" id="A0A8T1W0Z9"/>
<keyword evidence="6" id="KW-1185">Reference proteome</keyword>
<sequence>MVRFTTAVPAISLVSWSMFVAPAVSHEAYARKVPNGENVVGVKAVGHSDPDGGGVRNEFGRAFYDAGHEWTKDLCQEDSDGDGQTNGEELGDPCCEWTEESASKPAWTSGVSNPGDDASKSNKTLWPAYECSNATSSSQSHSASTSSASTSDSASDSGSSASVTLTGVTASVAAGAIALLLVFIA</sequence>
<dbReference type="OrthoDB" id="129121at2759"/>
<feature type="region of interest" description="Disordered" evidence="1">
    <location>
        <begin position="74"/>
        <end position="161"/>
    </location>
</feature>
<keyword evidence="2" id="KW-1133">Transmembrane helix</keyword>
<feature type="signal peptide" evidence="3">
    <location>
        <begin position="1"/>
        <end position="25"/>
    </location>
</feature>
<feature type="transmembrane region" description="Helical" evidence="2">
    <location>
        <begin position="163"/>
        <end position="184"/>
    </location>
</feature>
<evidence type="ECO:0000256" key="1">
    <source>
        <dbReference type="SAM" id="MobiDB-lite"/>
    </source>
</evidence>
<evidence type="ECO:0000313" key="6">
    <source>
        <dbReference type="Proteomes" id="UP000694044"/>
    </source>
</evidence>
<dbReference type="EMBL" id="JAGDFM010000090">
    <property type="protein sequence ID" value="KAG7386896.1"/>
    <property type="molecule type" value="Genomic_DNA"/>
</dbReference>
<comment type="caution">
    <text evidence="5">The sequence shown here is derived from an EMBL/GenBank/DDBJ whole genome shotgun (WGS) entry which is preliminary data.</text>
</comment>
<keyword evidence="2" id="KW-0812">Transmembrane</keyword>
<name>A0A8T1W0Z9_9STRA</name>
<protein>
    <recommendedName>
        <fullName evidence="4">Temptin Cys/Cys disulfide domain-containing protein</fullName>
    </recommendedName>
</protein>
<dbReference type="InterPro" id="IPR057626">
    <property type="entry name" value="S-S_Temptin"/>
</dbReference>
<dbReference type="Proteomes" id="UP000694044">
    <property type="component" value="Unassembled WGS sequence"/>
</dbReference>
<keyword evidence="3" id="KW-0732">Signal</keyword>